<proteinExistence type="predicted"/>
<feature type="compositionally biased region" description="Basic and acidic residues" evidence="1">
    <location>
        <begin position="354"/>
        <end position="363"/>
    </location>
</feature>
<evidence type="ECO:0000313" key="3">
    <source>
        <dbReference type="Proteomes" id="UP000050384"/>
    </source>
</evidence>
<name>A0A0Q0FZ85_PSESX</name>
<reference evidence="2 3" key="1">
    <citation type="submission" date="2015-09" db="EMBL/GenBank/DDBJ databases">
        <title>Genome announcement of multiple Pseudomonas syringae strains.</title>
        <authorList>
            <person name="Thakur S."/>
            <person name="Wang P.W."/>
            <person name="Gong Y."/>
            <person name="Weir B.S."/>
            <person name="Guttman D.S."/>
        </authorList>
    </citation>
    <scope>NUCLEOTIDE SEQUENCE [LARGE SCALE GENOMIC DNA]</scope>
    <source>
        <strain evidence="2 3">ICMP16929</strain>
    </source>
</reference>
<dbReference type="AntiFam" id="ANF00121">
    <property type="entry name" value="Shadow ORF (opposite algI)"/>
</dbReference>
<protein>
    <submittedName>
        <fullName evidence="2">Alginate o-acetyltransferase AlgI</fullName>
    </submittedName>
</protein>
<accession>A0A0Q0FZ85</accession>
<gene>
    <name evidence="2" type="ORF">ALO94_01211</name>
</gene>
<dbReference type="GO" id="GO:0016740">
    <property type="term" value="F:transferase activity"/>
    <property type="evidence" value="ECO:0007669"/>
    <property type="project" value="UniProtKB-KW"/>
</dbReference>
<feature type="region of interest" description="Disordered" evidence="1">
    <location>
        <begin position="352"/>
        <end position="377"/>
    </location>
</feature>
<dbReference type="EMBL" id="LJRI01000341">
    <property type="protein sequence ID" value="KPZ05699.1"/>
    <property type="molecule type" value="Genomic_DNA"/>
</dbReference>
<keyword evidence="2" id="KW-0808">Transferase</keyword>
<sequence length="377" mass="40492">MQAGQAGAVEFGQLPVAEAEHGTVHTAGHVQVFRAEDHPADHDQQEGQSPADHIEAVRLGVDADRFLDGQPHAVPGTPDDVGDVGTVPQTAQQHCQEQVAIGRDLAATVAAQGDVQVVTQPSGQADVPATPELGDRLADVRLFEVFHKAETHHQAQANRHVAVTGEVEIKLRGVGQRTEPGITRGRVLQGEAVVGDNGQGVGDEHFLDEALHESRGTLGELVQRVGPVVELIGQITETQHGPGNQVREDRNECREVDQVASGRGIAAVHVDDVADGLEDIERDPDRQQHVGQDERFQAHRGHGRIDAVHAEVGVFEVAQNAQVYDYAEQQPALCRFGPHTCCAHFEADPVVPDGHADEQRQEVHTPPGVEDIAGNQQ</sequence>
<dbReference type="AlphaFoldDB" id="A0A0Q0FZ85"/>
<evidence type="ECO:0000313" key="2">
    <source>
        <dbReference type="EMBL" id="KPZ05699.1"/>
    </source>
</evidence>
<organism evidence="2 3">
    <name type="scientific">Pseudomonas syringae pv. spinaceae</name>
    <dbReference type="NCBI Taxonomy" id="264459"/>
    <lineage>
        <taxon>Bacteria</taxon>
        <taxon>Pseudomonadati</taxon>
        <taxon>Pseudomonadota</taxon>
        <taxon>Gammaproteobacteria</taxon>
        <taxon>Pseudomonadales</taxon>
        <taxon>Pseudomonadaceae</taxon>
        <taxon>Pseudomonas</taxon>
        <taxon>Pseudomonas syringae</taxon>
    </lineage>
</organism>
<dbReference type="Proteomes" id="UP000050384">
    <property type="component" value="Unassembled WGS sequence"/>
</dbReference>
<comment type="caution">
    <text evidence="2">The sequence shown here is derived from an EMBL/GenBank/DDBJ whole genome shotgun (WGS) entry which is preliminary data.</text>
</comment>
<evidence type="ECO:0000256" key="1">
    <source>
        <dbReference type="SAM" id="MobiDB-lite"/>
    </source>
</evidence>